<accession>A0ACD3ZX04</accession>
<protein>
    <submittedName>
        <fullName evidence="1">Vitamin K epoxide reductase family protein</fullName>
    </submittedName>
</protein>
<name>A0ACD3ZX04_9BACI</name>
<keyword evidence="2" id="KW-1185">Reference proteome</keyword>
<gene>
    <name evidence="1" type="ORF">M0696_17390</name>
</gene>
<dbReference type="EMBL" id="CP096590">
    <property type="protein sequence ID" value="UPV78560.1"/>
    <property type="molecule type" value="Genomic_DNA"/>
</dbReference>
<evidence type="ECO:0000313" key="1">
    <source>
        <dbReference type="EMBL" id="UPV78560.1"/>
    </source>
</evidence>
<proteinExistence type="predicted"/>
<sequence length="136" mass="15705">MKKTLLLIGIVLSTYLLISKWSTGSVYFCPTNGCDAVNNSKYSMIGNVPVSLIGIVGYVMLFNIEMLNMNKRLKHKLLLFLTAIGWLFSIYLMYVSLFYIQALCFYCMLSFTVISLLFFLYIKQQSKEHLKMNHDL</sequence>
<dbReference type="Proteomes" id="UP000830837">
    <property type="component" value="Chromosome"/>
</dbReference>
<organism evidence="1 2">
    <name type="scientific">Bacillus rugosus</name>
    <dbReference type="NCBI Taxonomy" id="2715209"/>
    <lineage>
        <taxon>Bacteria</taxon>
        <taxon>Bacillati</taxon>
        <taxon>Bacillota</taxon>
        <taxon>Bacilli</taxon>
        <taxon>Bacillales</taxon>
        <taxon>Bacillaceae</taxon>
        <taxon>Bacillus</taxon>
    </lineage>
</organism>
<evidence type="ECO:0000313" key="2">
    <source>
        <dbReference type="Proteomes" id="UP000830837"/>
    </source>
</evidence>
<reference evidence="1" key="1">
    <citation type="submission" date="2022-04" db="EMBL/GenBank/DDBJ databases">
        <title>Complete genome of Bacillus.</title>
        <authorList>
            <person name="Kong X."/>
            <person name="Hou M."/>
        </authorList>
    </citation>
    <scope>NUCLEOTIDE SEQUENCE</scope>
    <source>
        <strain evidence="1">A78.1</strain>
    </source>
</reference>